<evidence type="ECO:0000256" key="1">
    <source>
        <dbReference type="ARBA" id="ARBA00001604"/>
    </source>
</evidence>
<proteinExistence type="evidence at transcript level"/>
<comment type="catalytic activity">
    <reaction evidence="1">
        <text>a 1,2-diacyl-sn-glycero-3-phosphocholine + H2O = a 1-acyl-sn-glycero-3-phosphocholine + a fatty acid + H(+)</text>
        <dbReference type="Rhea" id="RHEA:15801"/>
        <dbReference type="ChEBI" id="CHEBI:15377"/>
        <dbReference type="ChEBI" id="CHEBI:15378"/>
        <dbReference type="ChEBI" id="CHEBI:28868"/>
        <dbReference type="ChEBI" id="CHEBI:57643"/>
        <dbReference type="ChEBI" id="CHEBI:58168"/>
        <dbReference type="EC" id="3.1.1.4"/>
    </reaction>
</comment>
<dbReference type="Gene3D" id="1.20.90.10">
    <property type="entry name" value="Phospholipase A2 domain"/>
    <property type="match status" value="1"/>
</dbReference>
<accession>V5ICN5</accession>
<comment type="subcellular location">
    <subcellularLocation>
        <location evidence="3">Secreted</location>
    </subcellularLocation>
</comment>
<feature type="domain" description="Phospholipase A2-like central" evidence="16">
    <location>
        <begin position="205"/>
        <end position="300"/>
    </location>
</feature>
<evidence type="ECO:0000256" key="9">
    <source>
        <dbReference type="ARBA" id="ARBA00022837"/>
    </source>
</evidence>
<feature type="chain" id="PRO_5004738661" description="Phospholipase A2" evidence="15">
    <location>
        <begin position="20"/>
        <end position="446"/>
    </location>
</feature>
<dbReference type="GO" id="GO:0046872">
    <property type="term" value="F:metal ion binding"/>
    <property type="evidence" value="ECO:0007669"/>
    <property type="project" value="UniProtKB-KW"/>
</dbReference>
<feature type="region of interest" description="Disordered" evidence="14">
    <location>
        <begin position="397"/>
        <end position="446"/>
    </location>
</feature>
<evidence type="ECO:0000259" key="16">
    <source>
        <dbReference type="Pfam" id="PF05826"/>
    </source>
</evidence>
<evidence type="ECO:0000256" key="7">
    <source>
        <dbReference type="ARBA" id="ARBA00022723"/>
    </source>
</evidence>
<feature type="signal peptide" evidence="15">
    <location>
        <begin position="1"/>
        <end position="19"/>
    </location>
</feature>
<keyword evidence="7" id="KW-0479">Metal-binding</keyword>
<keyword evidence="6" id="KW-0964">Secreted</keyword>
<feature type="region of interest" description="Disordered" evidence="14">
    <location>
        <begin position="172"/>
        <end position="194"/>
    </location>
</feature>
<dbReference type="GO" id="GO:0006644">
    <property type="term" value="P:phospholipid metabolic process"/>
    <property type="evidence" value="ECO:0007669"/>
    <property type="project" value="InterPro"/>
</dbReference>
<dbReference type="EMBL" id="GANP01013377">
    <property type="protein sequence ID" value="JAB71091.1"/>
    <property type="molecule type" value="mRNA"/>
</dbReference>
<dbReference type="EC" id="3.1.1.4" evidence="4"/>
<evidence type="ECO:0000256" key="14">
    <source>
        <dbReference type="SAM" id="MobiDB-lite"/>
    </source>
</evidence>
<keyword evidence="12" id="KW-1015">Disulfide bond</keyword>
<dbReference type="GO" id="GO:0004623">
    <property type="term" value="F:phospholipase A2 activity"/>
    <property type="evidence" value="ECO:0007669"/>
    <property type="project" value="UniProtKB-EC"/>
</dbReference>
<keyword evidence="10" id="KW-0442">Lipid degradation</keyword>
<dbReference type="Pfam" id="PF05826">
    <property type="entry name" value="Phospholip_A2_2"/>
    <property type="match status" value="1"/>
</dbReference>
<dbReference type="GO" id="GO:0050482">
    <property type="term" value="P:arachidonate secretion"/>
    <property type="evidence" value="ECO:0007669"/>
    <property type="project" value="InterPro"/>
</dbReference>
<dbReference type="SUPFAM" id="SSF48619">
    <property type="entry name" value="Phospholipase A2, PLA2"/>
    <property type="match status" value="1"/>
</dbReference>
<dbReference type="InterPro" id="IPR036444">
    <property type="entry name" value="PLipase_A2_dom_sf"/>
</dbReference>
<reference evidence="17" key="1">
    <citation type="journal article" date="2015" name="Sci. Rep.">
        <title>Tissue- and time-dependent transcription in Ixodes ricinus salivary glands and midguts when blood feeding on the vertebrate host.</title>
        <authorList>
            <person name="Kotsyfakis M."/>
            <person name="Schwarz A."/>
            <person name="Erhart J."/>
            <person name="Ribeiro J.M."/>
        </authorList>
    </citation>
    <scope>NUCLEOTIDE SEQUENCE</scope>
    <source>
        <tissue evidence="17">Salivary gland and midgut</tissue>
    </source>
</reference>
<feature type="compositionally biased region" description="Polar residues" evidence="14">
    <location>
        <begin position="437"/>
        <end position="446"/>
    </location>
</feature>
<organism evidence="17">
    <name type="scientific">Ixodes ricinus</name>
    <name type="common">Common tick</name>
    <name type="synonym">Acarus ricinus</name>
    <dbReference type="NCBI Taxonomy" id="34613"/>
    <lineage>
        <taxon>Eukaryota</taxon>
        <taxon>Metazoa</taxon>
        <taxon>Ecdysozoa</taxon>
        <taxon>Arthropoda</taxon>
        <taxon>Chelicerata</taxon>
        <taxon>Arachnida</taxon>
        <taxon>Acari</taxon>
        <taxon>Parasitiformes</taxon>
        <taxon>Ixodida</taxon>
        <taxon>Ixodoidea</taxon>
        <taxon>Ixodidae</taxon>
        <taxon>Ixodinae</taxon>
        <taxon>Ixodes</taxon>
    </lineage>
</organism>
<keyword evidence="15" id="KW-0732">Signal</keyword>
<evidence type="ECO:0000256" key="12">
    <source>
        <dbReference type="ARBA" id="ARBA00023157"/>
    </source>
</evidence>
<evidence type="ECO:0000256" key="8">
    <source>
        <dbReference type="ARBA" id="ARBA00022801"/>
    </source>
</evidence>
<evidence type="ECO:0000256" key="4">
    <source>
        <dbReference type="ARBA" id="ARBA00013278"/>
    </source>
</evidence>
<keyword evidence="11" id="KW-0443">Lipid metabolism</keyword>
<evidence type="ECO:0000313" key="17">
    <source>
        <dbReference type="EMBL" id="JAB71091.1"/>
    </source>
</evidence>
<protein>
    <recommendedName>
        <fullName evidence="5">Phospholipase A2</fullName>
        <ecNumber evidence="4">3.1.1.4</ecNumber>
    </recommendedName>
    <alternativeName>
        <fullName evidence="13">Phosphatidylcholine 2-acylhydrolase</fullName>
    </alternativeName>
</protein>
<dbReference type="GO" id="GO:0016042">
    <property type="term" value="P:lipid catabolic process"/>
    <property type="evidence" value="ECO:0007669"/>
    <property type="project" value="UniProtKB-KW"/>
</dbReference>
<evidence type="ECO:0000256" key="13">
    <source>
        <dbReference type="ARBA" id="ARBA00029903"/>
    </source>
</evidence>
<evidence type="ECO:0000256" key="2">
    <source>
        <dbReference type="ARBA" id="ARBA00001913"/>
    </source>
</evidence>
<dbReference type="GO" id="GO:0005576">
    <property type="term" value="C:extracellular region"/>
    <property type="evidence" value="ECO:0007669"/>
    <property type="project" value="UniProtKB-SubCell"/>
</dbReference>
<evidence type="ECO:0000256" key="3">
    <source>
        <dbReference type="ARBA" id="ARBA00004613"/>
    </source>
</evidence>
<keyword evidence="9" id="KW-0106">Calcium</keyword>
<evidence type="ECO:0000256" key="5">
    <source>
        <dbReference type="ARBA" id="ARBA00021721"/>
    </source>
</evidence>
<keyword evidence="8" id="KW-0378">Hydrolase</keyword>
<dbReference type="AlphaFoldDB" id="V5ICN5"/>
<dbReference type="PANTHER" id="PTHR12253">
    <property type="entry name" value="RH14732P"/>
    <property type="match status" value="1"/>
</dbReference>
<name>V5ICN5_IXORI</name>
<sequence>MRTCVLACLIVCGITRTLGLKEASNALGSLGSSASRDSAASSLNPINNGVKAWDNTFGKLKNTSSADIAKRFNDITILGVRRRVLTDVTQGDHRMVEMFLDTTNDTVLDCNIIGDKALIEVILKLIPNDFINKVTQEEMQYFLDLCENRNPTKNRLNSFFLGGRIDMGGPPVHKKERENSLFSNFPPSPKRKSGSAPEMFQSLFIFPGTKWCGAGDVAKNYDDLGVHRGTDMCCRAHDNSDDNIPALQTKHGITNRNLYTMTNCKDDRKFYNCLLNDGSPSSVAVGKLFFNVLRTECFANTYPKKCVKKNPIYIPLLTPKCKKYELDTSAPKEWQTFPPSDFIKEYNDRKRNQRSQALLTTAENDTKTKTKYAGVWVQSEELEDKPVHENENYLGNLVEGNDISPALSEEPLNNNSQDVKPTMTKGLLPLPELHGKANQTSQDLSS</sequence>
<evidence type="ECO:0000256" key="10">
    <source>
        <dbReference type="ARBA" id="ARBA00022963"/>
    </source>
</evidence>
<dbReference type="FunFam" id="1.20.90.10:FF:000002">
    <property type="entry name" value="Phospholipase A2 group III"/>
    <property type="match status" value="1"/>
</dbReference>
<comment type="cofactor">
    <cofactor evidence="2">
        <name>Ca(2+)</name>
        <dbReference type="ChEBI" id="CHEBI:29108"/>
    </cofactor>
</comment>
<dbReference type="InterPro" id="IPR016090">
    <property type="entry name" value="PLA2-like_dom"/>
</dbReference>
<evidence type="ECO:0000256" key="15">
    <source>
        <dbReference type="SAM" id="SignalP"/>
    </source>
</evidence>
<evidence type="ECO:0000256" key="11">
    <source>
        <dbReference type="ARBA" id="ARBA00023098"/>
    </source>
</evidence>
<evidence type="ECO:0000256" key="6">
    <source>
        <dbReference type="ARBA" id="ARBA00022525"/>
    </source>
</evidence>
<dbReference type="CDD" id="cd04704">
    <property type="entry name" value="PLA2_bee_venom_like"/>
    <property type="match status" value="1"/>
</dbReference>